<dbReference type="Gene3D" id="1.25.40.20">
    <property type="entry name" value="Ankyrin repeat-containing domain"/>
    <property type="match status" value="2"/>
</dbReference>
<feature type="repeat" description="ANK" evidence="1">
    <location>
        <begin position="16"/>
        <end position="48"/>
    </location>
</feature>
<protein>
    <submittedName>
        <fullName evidence="2">Uncharacterized protein</fullName>
    </submittedName>
</protein>
<evidence type="ECO:0000313" key="3">
    <source>
        <dbReference type="Proteomes" id="UP000784294"/>
    </source>
</evidence>
<proteinExistence type="predicted"/>
<comment type="caution">
    <text evidence="2">The sequence shown here is derived from an EMBL/GenBank/DDBJ whole genome shotgun (WGS) entry which is preliminary data.</text>
</comment>
<dbReference type="Proteomes" id="UP000784294">
    <property type="component" value="Unassembled WGS sequence"/>
</dbReference>
<accession>A0A448WH59</accession>
<keyword evidence="3" id="KW-1185">Reference proteome</keyword>
<dbReference type="SMART" id="SM00248">
    <property type="entry name" value="ANK"/>
    <property type="match status" value="3"/>
</dbReference>
<evidence type="ECO:0000313" key="2">
    <source>
        <dbReference type="EMBL" id="VEL11668.1"/>
    </source>
</evidence>
<dbReference type="AlphaFoldDB" id="A0A448WH59"/>
<dbReference type="OrthoDB" id="10071127at2759"/>
<reference evidence="2" key="1">
    <citation type="submission" date="2018-11" db="EMBL/GenBank/DDBJ databases">
        <authorList>
            <consortium name="Pathogen Informatics"/>
        </authorList>
    </citation>
    <scope>NUCLEOTIDE SEQUENCE</scope>
</reference>
<sequence length="153" mass="17266">MQAIIEGYSPDQRDRYYKTPLMVAARLGNLEMTKALLELGADPNAQDNFKWTPLHHAAHSGMVDVAELLIRYGANLDAVALNGATPIFRAVECSRFNLVDYLIRKGVKMQMETRKGDIKNVFASKRIHFVTCLGCGYFRLKRYKSDLTGCVIH</sequence>
<gene>
    <name evidence="2" type="ORF">PXEA_LOCUS5108</name>
</gene>
<dbReference type="Pfam" id="PF12796">
    <property type="entry name" value="Ank_2"/>
    <property type="match status" value="1"/>
</dbReference>
<name>A0A448WH59_9PLAT</name>
<dbReference type="InterPro" id="IPR002110">
    <property type="entry name" value="Ankyrin_rpt"/>
</dbReference>
<dbReference type="InterPro" id="IPR052801">
    <property type="entry name" value="Ankyrin-EF-hand"/>
</dbReference>
<dbReference type="PANTHER" id="PTHR24127:SF1">
    <property type="entry name" value="ANKYRIN REPEAT AND EF-HAND DOMAIN-CONTAINING PROTEIN 1"/>
    <property type="match status" value="1"/>
</dbReference>
<keyword evidence="1" id="KW-0040">ANK repeat</keyword>
<dbReference type="SUPFAM" id="SSF48403">
    <property type="entry name" value="Ankyrin repeat"/>
    <property type="match status" value="1"/>
</dbReference>
<dbReference type="PROSITE" id="PS50088">
    <property type="entry name" value="ANK_REPEAT"/>
    <property type="match status" value="3"/>
</dbReference>
<dbReference type="PANTHER" id="PTHR24127">
    <property type="entry name" value="ANKYRIN REPEAT AND EF-HAND DOMAIN-CONTAINING PROTEIN 1"/>
    <property type="match status" value="1"/>
</dbReference>
<dbReference type="EMBL" id="CAAALY010012477">
    <property type="protein sequence ID" value="VEL11668.1"/>
    <property type="molecule type" value="Genomic_DNA"/>
</dbReference>
<evidence type="ECO:0000256" key="1">
    <source>
        <dbReference type="PROSITE-ProRule" id="PRU00023"/>
    </source>
</evidence>
<feature type="repeat" description="ANK" evidence="1">
    <location>
        <begin position="82"/>
        <end position="114"/>
    </location>
</feature>
<organism evidence="2 3">
    <name type="scientific">Protopolystoma xenopodis</name>
    <dbReference type="NCBI Taxonomy" id="117903"/>
    <lineage>
        <taxon>Eukaryota</taxon>
        <taxon>Metazoa</taxon>
        <taxon>Spiralia</taxon>
        <taxon>Lophotrochozoa</taxon>
        <taxon>Platyhelminthes</taxon>
        <taxon>Monogenea</taxon>
        <taxon>Polyopisthocotylea</taxon>
        <taxon>Polystomatidea</taxon>
        <taxon>Polystomatidae</taxon>
        <taxon>Protopolystoma</taxon>
    </lineage>
</organism>
<dbReference type="PROSITE" id="PS50297">
    <property type="entry name" value="ANK_REP_REGION"/>
    <property type="match status" value="2"/>
</dbReference>
<dbReference type="InterPro" id="IPR036770">
    <property type="entry name" value="Ankyrin_rpt-contain_sf"/>
</dbReference>
<feature type="repeat" description="ANK" evidence="1">
    <location>
        <begin position="49"/>
        <end position="81"/>
    </location>
</feature>